<proteinExistence type="predicted"/>
<dbReference type="EMBL" id="AP022607">
    <property type="protein sequence ID" value="BBZ14973.1"/>
    <property type="molecule type" value="Genomic_DNA"/>
</dbReference>
<keyword evidence="2" id="KW-0560">Oxidoreductase</keyword>
<organism evidence="3 4">
    <name type="scientific">Mycobacterium branderi</name>
    <dbReference type="NCBI Taxonomy" id="43348"/>
    <lineage>
        <taxon>Bacteria</taxon>
        <taxon>Bacillati</taxon>
        <taxon>Actinomycetota</taxon>
        <taxon>Actinomycetes</taxon>
        <taxon>Mycobacteriales</taxon>
        <taxon>Mycobacteriaceae</taxon>
        <taxon>Mycobacterium</taxon>
    </lineage>
</organism>
<dbReference type="Proteomes" id="UP000467379">
    <property type="component" value="Plasmid pJCM12687"/>
</dbReference>
<dbReference type="Gene3D" id="3.40.50.1820">
    <property type="entry name" value="alpha/beta hydrolase"/>
    <property type="match status" value="1"/>
</dbReference>
<keyword evidence="2" id="KW-0614">Plasmid</keyword>
<dbReference type="GO" id="GO:0004601">
    <property type="term" value="F:peroxidase activity"/>
    <property type="evidence" value="ECO:0007669"/>
    <property type="project" value="UniProtKB-KW"/>
</dbReference>
<keyword evidence="2" id="KW-0575">Peroxidase</keyword>
<dbReference type="EMBL" id="MVHM01000027">
    <property type="protein sequence ID" value="ORA31850.1"/>
    <property type="molecule type" value="Genomic_DNA"/>
</dbReference>
<reference evidence="2 5" key="2">
    <citation type="journal article" date="2019" name="Emerg. Microbes Infect.">
        <title>Comprehensive subspecies identification of 175 nontuberculous mycobacteria species based on 7547 genomic profiles.</title>
        <authorList>
            <person name="Matsumoto Y."/>
            <person name="Kinjo T."/>
            <person name="Motooka D."/>
            <person name="Nabeya D."/>
            <person name="Jung N."/>
            <person name="Uechi K."/>
            <person name="Horii T."/>
            <person name="Iida T."/>
            <person name="Fujita J."/>
            <person name="Nakamura S."/>
        </authorList>
    </citation>
    <scope>NUCLEOTIDE SEQUENCE [LARGE SCALE GENOMIC DNA]</scope>
    <source>
        <strain evidence="2 5">JCM 12687</strain>
        <plasmid evidence="2">pJCM12687</plasmid>
    </source>
</reference>
<reference evidence="3 4" key="1">
    <citation type="submission" date="2016-12" db="EMBL/GenBank/DDBJ databases">
        <title>The new phylogeny of genus Mycobacterium.</title>
        <authorList>
            <person name="Tortoli E."/>
            <person name="Trovato A."/>
            <person name="Cirillo D.M."/>
        </authorList>
    </citation>
    <scope>NUCLEOTIDE SEQUENCE [LARGE SCALE GENOMIC DNA]</scope>
    <source>
        <strain evidence="3 4">DSM 44624</strain>
    </source>
</reference>
<evidence type="ECO:0000259" key="1">
    <source>
        <dbReference type="Pfam" id="PF00561"/>
    </source>
</evidence>
<evidence type="ECO:0000313" key="2">
    <source>
        <dbReference type="EMBL" id="BBZ14973.1"/>
    </source>
</evidence>
<gene>
    <name evidence="3" type="ORF">BST20_26005</name>
    <name evidence="2" type="ORF">MBRA_51680</name>
</gene>
<dbReference type="AlphaFoldDB" id="A0A7I7WEN8"/>
<name>A0A7I7WEN8_9MYCO</name>
<geneLocation type="plasmid" evidence="2 5">
    <name>pJCM12687</name>
</geneLocation>
<dbReference type="PANTHER" id="PTHR43194">
    <property type="entry name" value="HYDROLASE ALPHA/BETA FOLD FAMILY"/>
    <property type="match status" value="1"/>
</dbReference>
<dbReference type="Proteomes" id="UP000192441">
    <property type="component" value="Unassembled WGS sequence"/>
</dbReference>
<protein>
    <submittedName>
        <fullName evidence="2">Peroxidase</fullName>
    </submittedName>
</protein>
<dbReference type="PANTHER" id="PTHR43194:SF2">
    <property type="entry name" value="PEROXISOMAL MEMBRANE PROTEIN LPX1"/>
    <property type="match status" value="1"/>
</dbReference>
<dbReference type="InterPro" id="IPR050228">
    <property type="entry name" value="Carboxylesterase_BioH"/>
</dbReference>
<evidence type="ECO:0000313" key="5">
    <source>
        <dbReference type="Proteomes" id="UP000467379"/>
    </source>
</evidence>
<feature type="domain" description="AB hydrolase-1" evidence="1">
    <location>
        <begin position="32"/>
        <end position="271"/>
    </location>
</feature>
<dbReference type="InterPro" id="IPR000073">
    <property type="entry name" value="AB_hydrolase_1"/>
</dbReference>
<keyword evidence="5" id="KW-1185">Reference proteome</keyword>
<dbReference type="SUPFAM" id="SSF53474">
    <property type="entry name" value="alpha/beta-Hydrolases"/>
    <property type="match status" value="1"/>
</dbReference>
<accession>A0A7I7WEN8</accession>
<dbReference type="OrthoDB" id="63519at2"/>
<dbReference type="Pfam" id="PF00561">
    <property type="entry name" value="Abhydrolase_1"/>
    <property type="match status" value="1"/>
</dbReference>
<reference evidence="2" key="3">
    <citation type="submission" date="2020-02" db="EMBL/GenBank/DDBJ databases">
        <authorList>
            <person name="Matsumoto Y."/>
            <person name="Motooka D."/>
            <person name="Nakamura S."/>
        </authorList>
    </citation>
    <scope>NUCLEOTIDE SEQUENCE</scope>
    <source>
        <strain evidence="2">JCM 12687</strain>
        <plasmid evidence="2">pJCM12687</plasmid>
    </source>
</reference>
<sequence>MSSDVTHARLELAGAAGSLCADRWVAGGDRGALLMLHGGGQTRHSWNRAARSLAAEDWQVFTVDARGHGQSAWAPDGDYSIDGFVADFLLITEQVQRLTRTPIPPVVVGASLGGITALLGQGERGGAARALVLVDIAPRIEMAGAQRVGAFMRSAPSGFASLEEVADAVAAYQPHRRRPANTDNLRRNVRYGEDGRLYWHWDPQFLRLGDEANDAPLRHQRLIAAARRIDVPTLLVRGAMSDIVSDDGVDELLELIPAARVVDVAGAAHMVAGDDNAVFVDQMTDFLLGLPAGNEANNS</sequence>
<evidence type="ECO:0000313" key="3">
    <source>
        <dbReference type="EMBL" id="ORA31850.1"/>
    </source>
</evidence>
<dbReference type="InterPro" id="IPR029058">
    <property type="entry name" value="AB_hydrolase_fold"/>
</dbReference>
<dbReference type="RefSeq" id="WP_083134296.1">
    <property type="nucleotide sequence ID" value="NZ_AP022607.1"/>
</dbReference>
<evidence type="ECO:0000313" key="4">
    <source>
        <dbReference type="Proteomes" id="UP000192441"/>
    </source>
</evidence>